<sequence>MKYAIVASIVLAAYSFSQCYSYLTEGQSVGFFKSAYCRISFLHFLPRRFSPVDFVVHLFLWIILGIVVWRAYGKYLKGRFY</sequence>
<accession>A0A1G1VP04</accession>
<name>A0A1G1VP04_9BACT</name>
<keyword evidence="1" id="KW-1133">Transmembrane helix</keyword>
<dbReference type="AlphaFoldDB" id="A0A1G1VP04"/>
<organism evidence="2 3">
    <name type="scientific">Candidatus Chisholmbacteria bacterium RIFCSPHIGHO2_01_FULL_49_18</name>
    <dbReference type="NCBI Taxonomy" id="1797590"/>
    <lineage>
        <taxon>Bacteria</taxon>
        <taxon>Candidatus Chisholmiibacteriota</taxon>
    </lineage>
</organism>
<evidence type="ECO:0000313" key="3">
    <source>
        <dbReference type="Proteomes" id="UP000179069"/>
    </source>
</evidence>
<evidence type="ECO:0000256" key="1">
    <source>
        <dbReference type="SAM" id="Phobius"/>
    </source>
</evidence>
<gene>
    <name evidence="2" type="ORF">A2785_00685</name>
</gene>
<dbReference type="EMBL" id="MHCI01000006">
    <property type="protein sequence ID" value="OGY17115.1"/>
    <property type="molecule type" value="Genomic_DNA"/>
</dbReference>
<keyword evidence="1" id="KW-0812">Transmembrane</keyword>
<dbReference type="Proteomes" id="UP000179069">
    <property type="component" value="Unassembled WGS sequence"/>
</dbReference>
<reference evidence="2 3" key="1">
    <citation type="journal article" date="2016" name="Nat. Commun.">
        <title>Thousands of microbial genomes shed light on interconnected biogeochemical processes in an aquifer system.</title>
        <authorList>
            <person name="Anantharaman K."/>
            <person name="Brown C.T."/>
            <person name="Hug L.A."/>
            <person name="Sharon I."/>
            <person name="Castelle C.J."/>
            <person name="Probst A.J."/>
            <person name="Thomas B.C."/>
            <person name="Singh A."/>
            <person name="Wilkins M.J."/>
            <person name="Karaoz U."/>
            <person name="Brodie E.L."/>
            <person name="Williams K.H."/>
            <person name="Hubbard S.S."/>
            <person name="Banfield J.F."/>
        </authorList>
    </citation>
    <scope>NUCLEOTIDE SEQUENCE [LARGE SCALE GENOMIC DNA]</scope>
</reference>
<comment type="caution">
    <text evidence="2">The sequence shown here is derived from an EMBL/GenBank/DDBJ whole genome shotgun (WGS) entry which is preliminary data.</text>
</comment>
<protein>
    <submittedName>
        <fullName evidence="2">Uncharacterized protein</fullName>
    </submittedName>
</protein>
<keyword evidence="1" id="KW-0472">Membrane</keyword>
<evidence type="ECO:0000313" key="2">
    <source>
        <dbReference type="EMBL" id="OGY17115.1"/>
    </source>
</evidence>
<proteinExistence type="predicted"/>
<feature type="transmembrane region" description="Helical" evidence="1">
    <location>
        <begin position="54"/>
        <end position="72"/>
    </location>
</feature>